<reference evidence="10" key="1">
    <citation type="journal article" date="2024" name="IScience">
        <title>Strigolactones Initiate the Formation of Haustorium-like Structures in Castilleja.</title>
        <authorList>
            <person name="Buerger M."/>
            <person name="Peterson D."/>
            <person name="Chory J."/>
        </authorList>
    </citation>
    <scope>NUCLEOTIDE SEQUENCE [LARGE SCALE GENOMIC DNA]</scope>
</reference>
<keyword evidence="5" id="KW-0539">Nucleus</keyword>
<evidence type="ECO:0000313" key="10">
    <source>
        <dbReference type="Proteomes" id="UP001632038"/>
    </source>
</evidence>
<evidence type="ECO:0000256" key="3">
    <source>
        <dbReference type="ARBA" id="ARBA00023125"/>
    </source>
</evidence>
<evidence type="ECO:0000256" key="4">
    <source>
        <dbReference type="ARBA" id="ARBA00023163"/>
    </source>
</evidence>
<dbReference type="PROSITE" id="PS50811">
    <property type="entry name" value="WRKY"/>
    <property type="match status" value="1"/>
</dbReference>
<comment type="subcellular location">
    <subcellularLocation>
        <location evidence="1">Nucleus</location>
    </subcellularLocation>
</comment>
<dbReference type="AlphaFoldDB" id="A0ABD3DUG2"/>
<dbReference type="FunFam" id="2.20.25.80:FF:000009">
    <property type="entry name" value="WRKY transcription factor 53"/>
    <property type="match status" value="1"/>
</dbReference>
<dbReference type="InterPro" id="IPR036576">
    <property type="entry name" value="WRKY_dom_sf"/>
</dbReference>
<evidence type="ECO:0000256" key="7">
    <source>
        <dbReference type="SAM" id="MobiDB-lite"/>
    </source>
</evidence>
<keyword evidence="10" id="KW-1185">Reference proteome</keyword>
<evidence type="ECO:0000313" key="9">
    <source>
        <dbReference type="EMBL" id="KAL3645738.1"/>
    </source>
</evidence>
<dbReference type="Pfam" id="PF03106">
    <property type="entry name" value="WRKY"/>
    <property type="match status" value="1"/>
</dbReference>
<name>A0ABD3DUG2_9LAMI</name>
<dbReference type="PANTHER" id="PTHR32096:SF36">
    <property type="entry name" value="WRKY TRANSCRIPTION FACTOR 41-RELATED"/>
    <property type="match status" value="1"/>
</dbReference>
<comment type="caution">
    <text evidence="9">The sequence shown here is derived from an EMBL/GenBank/DDBJ whole genome shotgun (WGS) entry which is preliminary data.</text>
</comment>
<sequence length="359" mass="40299">MESGSNLSWEYNTLINELTQGMENAKQLRFHLCATSASEVEARDLLLQRVLSSYENALSILNRNGSSSDRQAQIVGPMSGGPELSISADGSPRSEDLNRNLMRDQQECSPTKKRKLQPTWTEQVRVNSENGLDGPSDDGYSWRKYGQKDILGAKYPRSYYRCTYRLVQNCWATKQVQRSDEDPNVFDITFKGTHTCTRSTKAGPPPPSPDQKQELQQSPQTHQQPQQNQYQSLLSFKGNLRVSTNNLGDNNNYNETPAQFTFPSTYPENPDFHLGSSSSYCPSFVSPATSGTNSYFSPVNNYQSFGANRSNYQHFESDIADIISAHTSTDNSPSRGMEFPSDPLDMDPNFLFNASGFYM</sequence>
<dbReference type="GO" id="GO:0009751">
    <property type="term" value="P:response to salicylic acid"/>
    <property type="evidence" value="ECO:0007669"/>
    <property type="project" value="UniProtKB-ARBA"/>
</dbReference>
<dbReference type="SMART" id="SM00774">
    <property type="entry name" value="WRKY"/>
    <property type="match status" value="1"/>
</dbReference>
<evidence type="ECO:0000256" key="6">
    <source>
        <dbReference type="ARBA" id="ARBA00060850"/>
    </source>
</evidence>
<gene>
    <name evidence="9" type="primary">WRKY53_1</name>
    <name evidence="9" type="ORF">CASFOL_010918</name>
</gene>
<evidence type="ECO:0000256" key="1">
    <source>
        <dbReference type="ARBA" id="ARBA00004123"/>
    </source>
</evidence>
<feature type="compositionally biased region" description="Polar residues" evidence="7">
    <location>
        <begin position="118"/>
        <end position="130"/>
    </location>
</feature>
<dbReference type="EMBL" id="JAVIJP010000013">
    <property type="protein sequence ID" value="KAL3645738.1"/>
    <property type="molecule type" value="Genomic_DNA"/>
</dbReference>
<dbReference type="InterPro" id="IPR044810">
    <property type="entry name" value="WRKY_plant"/>
</dbReference>
<dbReference type="Proteomes" id="UP001632038">
    <property type="component" value="Unassembled WGS sequence"/>
</dbReference>
<feature type="compositionally biased region" description="Low complexity" evidence="7">
    <location>
        <begin position="214"/>
        <end position="229"/>
    </location>
</feature>
<keyword evidence="3" id="KW-0238">DNA-binding</keyword>
<feature type="region of interest" description="Disordered" evidence="7">
    <location>
        <begin position="195"/>
        <end position="229"/>
    </location>
</feature>
<dbReference type="GO" id="GO:0005634">
    <property type="term" value="C:nucleus"/>
    <property type="evidence" value="ECO:0007669"/>
    <property type="project" value="UniProtKB-SubCell"/>
</dbReference>
<dbReference type="SUPFAM" id="SSF118290">
    <property type="entry name" value="WRKY DNA-binding domain"/>
    <property type="match status" value="1"/>
</dbReference>
<dbReference type="PANTHER" id="PTHR32096">
    <property type="entry name" value="WRKY TRANSCRIPTION FACTOR 30-RELATED-RELATED"/>
    <property type="match status" value="1"/>
</dbReference>
<evidence type="ECO:0000256" key="5">
    <source>
        <dbReference type="ARBA" id="ARBA00023242"/>
    </source>
</evidence>
<feature type="domain" description="WRKY" evidence="8">
    <location>
        <begin position="137"/>
        <end position="194"/>
    </location>
</feature>
<dbReference type="GO" id="GO:0003677">
    <property type="term" value="F:DNA binding"/>
    <property type="evidence" value="ECO:0007669"/>
    <property type="project" value="UniProtKB-KW"/>
</dbReference>
<feature type="compositionally biased region" description="Basic and acidic residues" evidence="7">
    <location>
        <begin position="92"/>
        <end position="106"/>
    </location>
</feature>
<protein>
    <submittedName>
        <fullName evidence="9">WRKY transcription</fullName>
    </submittedName>
</protein>
<proteinExistence type="inferred from homology"/>
<organism evidence="9 10">
    <name type="scientific">Castilleja foliolosa</name>
    <dbReference type="NCBI Taxonomy" id="1961234"/>
    <lineage>
        <taxon>Eukaryota</taxon>
        <taxon>Viridiplantae</taxon>
        <taxon>Streptophyta</taxon>
        <taxon>Embryophyta</taxon>
        <taxon>Tracheophyta</taxon>
        <taxon>Spermatophyta</taxon>
        <taxon>Magnoliopsida</taxon>
        <taxon>eudicotyledons</taxon>
        <taxon>Gunneridae</taxon>
        <taxon>Pentapetalae</taxon>
        <taxon>asterids</taxon>
        <taxon>lamiids</taxon>
        <taxon>Lamiales</taxon>
        <taxon>Orobanchaceae</taxon>
        <taxon>Pedicularideae</taxon>
        <taxon>Castillejinae</taxon>
        <taxon>Castilleja</taxon>
    </lineage>
</organism>
<dbReference type="Gene3D" id="2.20.25.80">
    <property type="entry name" value="WRKY domain"/>
    <property type="match status" value="1"/>
</dbReference>
<keyword evidence="2" id="KW-0805">Transcription regulation</keyword>
<dbReference type="GO" id="GO:0010150">
    <property type="term" value="P:leaf senescence"/>
    <property type="evidence" value="ECO:0007669"/>
    <property type="project" value="UniProtKB-ARBA"/>
</dbReference>
<dbReference type="GO" id="GO:0042542">
    <property type="term" value="P:response to hydrogen peroxide"/>
    <property type="evidence" value="ECO:0007669"/>
    <property type="project" value="UniProtKB-ARBA"/>
</dbReference>
<accession>A0ABD3DUG2</accession>
<keyword evidence="4" id="KW-0804">Transcription</keyword>
<evidence type="ECO:0000259" key="8">
    <source>
        <dbReference type="PROSITE" id="PS50811"/>
    </source>
</evidence>
<evidence type="ECO:0000256" key="2">
    <source>
        <dbReference type="ARBA" id="ARBA00023015"/>
    </source>
</evidence>
<dbReference type="GO" id="GO:0010193">
    <property type="term" value="P:response to ozone"/>
    <property type="evidence" value="ECO:0007669"/>
    <property type="project" value="UniProtKB-ARBA"/>
</dbReference>
<feature type="region of interest" description="Disordered" evidence="7">
    <location>
        <begin position="66"/>
        <end position="142"/>
    </location>
</feature>
<dbReference type="InterPro" id="IPR003657">
    <property type="entry name" value="WRKY_dom"/>
</dbReference>
<comment type="similarity">
    <text evidence="6">Belongs to the WRKY group III family.</text>
</comment>